<dbReference type="OrthoDB" id="1429208at2"/>
<accession>A0A0S7BQT4</accession>
<evidence type="ECO:0000313" key="2">
    <source>
        <dbReference type="Proteomes" id="UP000053091"/>
    </source>
</evidence>
<dbReference type="AlphaFoldDB" id="A0A0S7BQT4"/>
<keyword evidence="2" id="KW-1185">Reference proteome</keyword>
<proteinExistence type="predicted"/>
<organism evidence="1">
    <name type="scientific">Lentimicrobium saccharophilum</name>
    <dbReference type="NCBI Taxonomy" id="1678841"/>
    <lineage>
        <taxon>Bacteria</taxon>
        <taxon>Pseudomonadati</taxon>
        <taxon>Bacteroidota</taxon>
        <taxon>Bacteroidia</taxon>
        <taxon>Bacteroidales</taxon>
        <taxon>Lentimicrobiaceae</taxon>
        <taxon>Lentimicrobium</taxon>
    </lineage>
</organism>
<gene>
    <name evidence="1" type="ORF">TBC1_11984</name>
</gene>
<dbReference type="EMBL" id="DF968182">
    <property type="protein sequence ID" value="GAP42844.1"/>
    <property type="molecule type" value="Genomic_DNA"/>
</dbReference>
<name>A0A0S7BQT4_9BACT</name>
<evidence type="ECO:0000313" key="1">
    <source>
        <dbReference type="EMBL" id="GAP42844.1"/>
    </source>
</evidence>
<protein>
    <recommendedName>
        <fullName evidence="3">Outer membrane protein beta-barrel domain</fullName>
    </recommendedName>
</protein>
<evidence type="ECO:0008006" key="3">
    <source>
        <dbReference type="Google" id="ProtNLM"/>
    </source>
</evidence>
<dbReference type="Proteomes" id="UP000053091">
    <property type="component" value="Unassembled WGS sequence"/>
</dbReference>
<sequence>MRKVPDDDELAKYYKPFDMGAKVMAGYELPAGLQVILKASLGIANIEPSFNGQKPDNNTKNVGFGLSLGYVF</sequence>
<reference evidence="1" key="1">
    <citation type="journal article" date="2015" name="Genome Announc.">
        <title>Draft Genome Sequence of Bacteroidales Strain TBC1, a Novel Isolate from a Methanogenic Wastewater Treatment System.</title>
        <authorList>
            <person name="Tourlousse D.M."/>
            <person name="Matsuura N."/>
            <person name="Sun L."/>
            <person name="Toyonaga M."/>
            <person name="Kuroda K."/>
            <person name="Ohashi A."/>
            <person name="Cruz R."/>
            <person name="Yamaguchi T."/>
            <person name="Sekiguchi Y."/>
        </authorList>
    </citation>
    <scope>NUCLEOTIDE SEQUENCE [LARGE SCALE GENOMIC DNA]</scope>
    <source>
        <strain evidence="1">TBC1</strain>
    </source>
</reference>